<sequence length="267" mass="29425">MPISVSSSLGHRLGPVRHRVGPQPNPALERYPFVVKLLLGDRHVCDGSLIFKDIVLSESDCIVERMPFDYNKITPYYVLLNLRAQLGNNKNSTLEVAKIVYRDKFALLKLQSAFPVDASSDKIVEMAGSEEDIEIFGNATAVTQGKFTSFTGNTSTVDLFISPDHYCVDQLPSRGSSEICVRHLGPDYCPTHKGGPIVLKNRQVAIISSINIRGLPNPCFIGKKFGTYPSIIGARGWIDSTVKLLDDGAKNFGYPDFVINVHSVVNR</sequence>
<evidence type="ECO:0000313" key="1">
    <source>
        <dbReference type="EMBL" id="KAJ8665137.1"/>
    </source>
</evidence>
<evidence type="ECO:0000313" key="2">
    <source>
        <dbReference type="Proteomes" id="UP001239111"/>
    </source>
</evidence>
<keyword evidence="2" id="KW-1185">Reference proteome</keyword>
<proteinExistence type="predicted"/>
<protein>
    <submittedName>
        <fullName evidence="1">Uncharacterized protein</fullName>
    </submittedName>
</protein>
<comment type="caution">
    <text evidence="1">The sequence shown here is derived from an EMBL/GenBank/DDBJ whole genome shotgun (WGS) entry which is preliminary data.</text>
</comment>
<organism evidence="1 2">
    <name type="scientific">Eretmocerus hayati</name>
    <dbReference type="NCBI Taxonomy" id="131215"/>
    <lineage>
        <taxon>Eukaryota</taxon>
        <taxon>Metazoa</taxon>
        <taxon>Ecdysozoa</taxon>
        <taxon>Arthropoda</taxon>
        <taxon>Hexapoda</taxon>
        <taxon>Insecta</taxon>
        <taxon>Pterygota</taxon>
        <taxon>Neoptera</taxon>
        <taxon>Endopterygota</taxon>
        <taxon>Hymenoptera</taxon>
        <taxon>Apocrita</taxon>
        <taxon>Proctotrupomorpha</taxon>
        <taxon>Chalcidoidea</taxon>
        <taxon>Aphelinidae</taxon>
        <taxon>Aphelininae</taxon>
        <taxon>Eretmocerus</taxon>
    </lineage>
</organism>
<accession>A0ACC2N284</accession>
<gene>
    <name evidence="1" type="ORF">QAD02_006799</name>
</gene>
<dbReference type="EMBL" id="CM056744">
    <property type="protein sequence ID" value="KAJ8665137.1"/>
    <property type="molecule type" value="Genomic_DNA"/>
</dbReference>
<reference evidence="1" key="1">
    <citation type="submission" date="2023-04" db="EMBL/GenBank/DDBJ databases">
        <title>A chromosome-level genome assembly of the parasitoid wasp Eretmocerus hayati.</title>
        <authorList>
            <person name="Zhong Y."/>
            <person name="Liu S."/>
            <person name="Liu Y."/>
        </authorList>
    </citation>
    <scope>NUCLEOTIDE SEQUENCE</scope>
    <source>
        <strain evidence="1">ZJU_SS_LIU_2023</strain>
    </source>
</reference>
<name>A0ACC2N284_9HYME</name>
<dbReference type="Proteomes" id="UP001239111">
    <property type="component" value="Chromosome 4"/>
</dbReference>